<dbReference type="GO" id="GO:0008422">
    <property type="term" value="F:beta-glucosidase activity"/>
    <property type="evidence" value="ECO:0007669"/>
    <property type="project" value="TreeGrafter"/>
</dbReference>
<organism evidence="9">
    <name type="scientific">Culicoides sonorensis</name>
    <name type="common">Biting midge</name>
    <dbReference type="NCBI Taxonomy" id="179676"/>
    <lineage>
        <taxon>Eukaryota</taxon>
        <taxon>Metazoa</taxon>
        <taxon>Ecdysozoa</taxon>
        <taxon>Arthropoda</taxon>
        <taxon>Hexapoda</taxon>
        <taxon>Insecta</taxon>
        <taxon>Pterygota</taxon>
        <taxon>Neoptera</taxon>
        <taxon>Endopterygota</taxon>
        <taxon>Diptera</taxon>
        <taxon>Nematocera</taxon>
        <taxon>Chironomoidea</taxon>
        <taxon>Ceratopogonidae</taxon>
        <taxon>Ceratopogoninae</taxon>
        <taxon>Culicoides</taxon>
        <taxon>Monoculicoides</taxon>
    </lineage>
</organism>
<reference evidence="9" key="1">
    <citation type="submission" date="2018-07" db="EMBL/GenBank/DDBJ databases">
        <authorList>
            <person name="Quirk P.G."/>
            <person name="Krulwich T.A."/>
        </authorList>
    </citation>
    <scope>NUCLEOTIDE SEQUENCE</scope>
</reference>
<dbReference type="Pfam" id="PF00232">
    <property type="entry name" value="Glyco_hydro_1"/>
    <property type="match status" value="1"/>
</dbReference>
<dbReference type="PANTHER" id="PTHR10353">
    <property type="entry name" value="GLYCOSYL HYDROLASE"/>
    <property type="match status" value="1"/>
</dbReference>
<evidence type="ECO:0000256" key="7">
    <source>
        <dbReference type="RuleBase" id="RU003690"/>
    </source>
</evidence>
<dbReference type="Gene3D" id="3.20.20.80">
    <property type="entry name" value="Glycosidases"/>
    <property type="match status" value="1"/>
</dbReference>
<keyword evidence="5" id="KW-0325">Glycoprotein</keyword>
<dbReference type="InterPro" id="IPR017853">
    <property type="entry name" value="GH"/>
</dbReference>
<dbReference type="FunFam" id="3.20.20.80:FF:000013">
    <property type="entry name" value="lactase-phlorizin hydrolase"/>
    <property type="match status" value="1"/>
</dbReference>
<keyword evidence="4" id="KW-0378">Hydrolase</keyword>
<dbReference type="AlphaFoldDB" id="A0A336M500"/>
<dbReference type="PRINTS" id="PR00131">
    <property type="entry name" value="GLHYDRLASE1"/>
</dbReference>
<comment type="similarity">
    <text evidence="1 7">Belongs to the glycosyl hydrolase 1 family.</text>
</comment>
<keyword evidence="6" id="KW-0326">Glycosidase</keyword>
<evidence type="ECO:0000256" key="3">
    <source>
        <dbReference type="ARBA" id="ARBA00022729"/>
    </source>
</evidence>
<keyword evidence="8" id="KW-0472">Membrane</keyword>
<accession>A0A336M500</accession>
<feature type="transmembrane region" description="Helical" evidence="8">
    <location>
        <begin position="28"/>
        <end position="48"/>
    </location>
</feature>
<evidence type="ECO:0000256" key="1">
    <source>
        <dbReference type="ARBA" id="ARBA00010838"/>
    </source>
</evidence>
<keyword evidence="8" id="KW-0812">Transmembrane</keyword>
<dbReference type="SUPFAM" id="SSF51445">
    <property type="entry name" value="(Trans)glycosidases"/>
    <property type="match status" value="1"/>
</dbReference>
<comment type="subunit">
    <text evidence="2">Homodimer.</text>
</comment>
<protein>
    <submittedName>
        <fullName evidence="9">CSON012226 protein</fullName>
    </submittedName>
</protein>
<evidence type="ECO:0000313" key="9">
    <source>
        <dbReference type="EMBL" id="SSX25346.1"/>
    </source>
</evidence>
<evidence type="ECO:0000256" key="8">
    <source>
        <dbReference type="SAM" id="Phobius"/>
    </source>
</evidence>
<sequence>MIFLILSHSSHSIIIKINSFSKKMSMKLVTILLIVIIFSVVLLSYQSVRQLSRYLAKRCESAYELKEIRVPDDFIFGASTSAYQIEGAWNVDGKGISIWDHILHTRPEVVRDGSNGDIAADSYHLYKKDIEALKRIGFNFYRFSISWTRILPNGGTNEVNLAGIEYYHRVIDECILNGIEPIVTTYHLDLPQSLQDLGGWSNPIMAQYYEGYVDILFQHFGSKVKRWITFNEPFDACVDGYGRGTLPPFVLGAEYLCAHHILISHATAYHLYKNKYKHLNGKIGITLNSRYFIPKNGKNSSLTERGMQYMFGWFGHPLLSAHGDYPSIMRQEIAVNSKNENQTASRLPFMNTQLKLFIRGTVDYLSFNYYTSNIVEYNLNFTSMSPSWDKDSRLILGSDPTWKQSKTKWIYNVPQGIYKTLKWIYEQYDNPEILITENGWSDDGQIEDIDRIDYIKQHLREVLKMKLCGNANIVGYGVWSLLDNFEWLSGYTEHFGLYAIKNNSSEKERIPKMSTKFIQNIIMTRNVPY</sequence>
<evidence type="ECO:0000256" key="4">
    <source>
        <dbReference type="ARBA" id="ARBA00022801"/>
    </source>
</evidence>
<gene>
    <name evidence="9" type="primary">CSON012226</name>
</gene>
<evidence type="ECO:0000256" key="5">
    <source>
        <dbReference type="ARBA" id="ARBA00023180"/>
    </source>
</evidence>
<dbReference type="InterPro" id="IPR033132">
    <property type="entry name" value="GH_1_N_CS"/>
</dbReference>
<dbReference type="InterPro" id="IPR001360">
    <property type="entry name" value="Glyco_hydro_1"/>
</dbReference>
<keyword evidence="3" id="KW-0732">Signal</keyword>
<proteinExistence type="inferred from homology"/>
<name>A0A336M500_CULSO</name>
<evidence type="ECO:0000256" key="6">
    <source>
        <dbReference type="ARBA" id="ARBA00023295"/>
    </source>
</evidence>
<dbReference type="EMBL" id="UFQT01000563">
    <property type="protein sequence ID" value="SSX25346.1"/>
    <property type="molecule type" value="Genomic_DNA"/>
</dbReference>
<dbReference type="PROSITE" id="PS00653">
    <property type="entry name" value="GLYCOSYL_HYDROL_F1_2"/>
    <property type="match status" value="1"/>
</dbReference>
<dbReference type="VEuPathDB" id="VectorBase:CSON012226"/>
<evidence type="ECO:0000256" key="2">
    <source>
        <dbReference type="ARBA" id="ARBA00011738"/>
    </source>
</evidence>
<dbReference type="PANTHER" id="PTHR10353:SF36">
    <property type="entry name" value="LP05116P"/>
    <property type="match status" value="1"/>
</dbReference>
<keyword evidence="8" id="KW-1133">Transmembrane helix</keyword>
<dbReference type="GO" id="GO:0005975">
    <property type="term" value="P:carbohydrate metabolic process"/>
    <property type="evidence" value="ECO:0007669"/>
    <property type="project" value="InterPro"/>
</dbReference>